<dbReference type="PANTHER" id="PTHR47763">
    <property type="entry name" value="ALPHA-PROTEIN KINASE VWKA"/>
    <property type="match status" value="1"/>
</dbReference>
<name>A0A816XRM3_9BILA</name>
<comment type="caution">
    <text evidence="1">The sequence shown here is derived from an EMBL/GenBank/DDBJ whole genome shotgun (WGS) entry which is preliminary data.</text>
</comment>
<dbReference type="SUPFAM" id="SSF53300">
    <property type="entry name" value="vWA-like"/>
    <property type="match status" value="1"/>
</dbReference>
<organism evidence="1 2">
    <name type="scientific">Rotaria magnacalcarata</name>
    <dbReference type="NCBI Taxonomy" id="392030"/>
    <lineage>
        <taxon>Eukaryota</taxon>
        <taxon>Metazoa</taxon>
        <taxon>Spiralia</taxon>
        <taxon>Gnathifera</taxon>
        <taxon>Rotifera</taxon>
        <taxon>Eurotatoria</taxon>
        <taxon>Bdelloidea</taxon>
        <taxon>Philodinida</taxon>
        <taxon>Philodinidae</taxon>
        <taxon>Rotaria</taxon>
    </lineage>
</organism>
<protein>
    <recommendedName>
        <fullName evidence="3">VWFA domain-containing protein</fullName>
    </recommendedName>
</protein>
<dbReference type="PANTHER" id="PTHR47763:SF1">
    <property type="entry name" value="DUF659 DOMAIN-CONTAINING PROTEIN"/>
    <property type="match status" value="1"/>
</dbReference>
<dbReference type="AlphaFoldDB" id="A0A816XRM3"/>
<evidence type="ECO:0008006" key="3">
    <source>
        <dbReference type="Google" id="ProtNLM"/>
    </source>
</evidence>
<dbReference type="Proteomes" id="UP000663887">
    <property type="component" value="Unassembled WGS sequence"/>
</dbReference>
<dbReference type="Gene3D" id="3.40.50.410">
    <property type="entry name" value="von Willebrand factor, type A domain"/>
    <property type="match status" value="1"/>
</dbReference>
<evidence type="ECO:0000313" key="2">
    <source>
        <dbReference type="Proteomes" id="UP000663887"/>
    </source>
</evidence>
<dbReference type="InterPro" id="IPR052969">
    <property type="entry name" value="Thr-specific_kinase-like"/>
</dbReference>
<reference evidence="1" key="1">
    <citation type="submission" date="2021-02" db="EMBL/GenBank/DDBJ databases">
        <authorList>
            <person name="Nowell W R."/>
        </authorList>
    </citation>
    <scope>NUCLEOTIDE SEQUENCE</scope>
</reference>
<dbReference type="GO" id="GO:0005737">
    <property type="term" value="C:cytoplasm"/>
    <property type="evidence" value="ECO:0007669"/>
    <property type="project" value="TreeGrafter"/>
</dbReference>
<proteinExistence type="predicted"/>
<gene>
    <name evidence="1" type="ORF">XDN619_LOCUS28474</name>
</gene>
<dbReference type="GO" id="GO:0004674">
    <property type="term" value="F:protein serine/threonine kinase activity"/>
    <property type="evidence" value="ECO:0007669"/>
    <property type="project" value="TreeGrafter"/>
</dbReference>
<evidence type="ECO:0000313" key="1">
    <source>
        <dbReference type="EMBL" id="CAF2150031.1"/>
    </source>
</evidence>
<dbReference type="EMBL" id="CAJNRG010013601">
    <property type="protein sequence ID" value="CAF2150031.1"/>
    <property type="molecule type" value="Genomic_DNA"/>
</dbReference>
<sequence length="272" mass="30210">MTALNTGNITAVKEFLKNQNTGANIVTASSRTVLLMDATGSMSSLLSAAKETVCTMFERAAKILSKKELLKEGLPSDAFQMQFVVYRDYDCKSEGILQSSSWETKPISLRNFMTPIAAMGGGDYEEAIEIGLWYAVQESEQPEGISQVILIGDAPAKERPAIARDRNATGGEVYWSKTKYKIPTYYMDELQKLKAKNIPVHTFHLEDGTKNNFQIIAKETSGRCEHLDINSPQGAELLTNCVTEEILRKTAGDKGDIAVRLYRKEYVKGFTE</sequence>
<accession>A0A816XRM3</accession>
<dbReference type="InterPro" id="IPR036465">
    <property type="entry name" value="vWFA_dom_sf"/>
</dbReference>